<dbReference type="EMBL" id="KZ084096">
    <property type="protein sequence ID" value="OSD04636.1"/>
    <property type="molecule type" value="Genomic_DNA"/>
</dbReference>
<evidence type="ECO:0000313" key="3">
    <source>
        <dbReference type="Proteomes" id="UP000193067"/>
    </source>
</evidence>
<dbReference type="OrthoDB" id="3232876at2759"/>
<accession>A0A1Y2IU21</accession>
<feature type="region of interest" description="Disordered" evidence="1">
    <location>
        <begin position="93"/>
        <end position="114"/>
    </location>
</feature>
<feature type="region of interest" description="Disordered" evidence="1">
    <location>
        <begin position="1"/>
        <end position="51"/>
    </location>
</feature>
<feature type="compositionally biased region" description="Low complexity" evidence="1">
    <location>
        <begin position="325"/>
        <end position="338"/>
    </location>
</feature>
<feature type="compositionally biased region" description="Basic and acidic residues" evidence="1">
    <location>
        <begin position="42"/>
        <end position="51"/>
    </location>
</feature>
<gene>
    <name evidence="2" type="ORF">PYCCODRAFT_1407694</name>
</gene>
<feature type="region of interest" description="Disordered" evidence="1">
    <location>
        <begin position="143"/>
        <end position="428"/>
    </location>
</feature>
<organism evidence="2 3">
    <name type="scientific">Trametes coccinea (strain BRFM310)</name>
    <name type="common">Pycnoporus coccineus</name>
    <dbReference type="NCBI Taxonomy" id="1353009"/>
    <lineage>
        <taxon>Eukaryota</taxon>
        <taxon>Fungi</taxon>
        <taxon>Dikarya</taxon>
        <taxon>Basidiomycota</taxon>
        <taxon>Agaricomycotina</taxon>
        <taxon>Agaricomycetes</taxon>
        <taxon>Polyporales</taxon>
        <taxon>Polyporaceae</taxon>
        <taxon>Trametes</taxon>
    </lineage>
</organism>
<dbReference type="AlphaFoldDB" id="A0A1Y2IU21"/>
<feature type="compositionally biased region" description="Low complexity" evidence="1">
    <location>
        <begin position="364"/>
        <end position="382"/>
    </location>
</feature>
<name>A0A1Y2IU21_TRAC3</name>
<feature type="compositionally biased region" description="Acidic residues" evidence="1">
    <location>
        <begin position="101"/>
        <end position="113"/>
    </location>
</feature>
<feature type="compositionally biased region" description="Polar residues" evidence="1">
    <location>
        <begin position="234"/>
        <end position="257"/>
    </location>
</feature>
<keyword evidence="3" id="KW-1185">Reference proteome</keyword>
<feature type="compositionally biased region" description="Pro residues" evidence="1">
    <location>
        <begin position="176"/>
        <end position="190"/>
    </location>
</feature>
<protein>
    <submittedName>
        <fullName evidence="2">Uncharacterized protein</fullName>
    </submittedName>
</protein>
<proteinExistence type="predicted"/>
<evidence type="ECO:0000256" key="1">
    <source>
        <dbReference type="SAM" id="MobiDB-lite"/>
    </source>
</evidence>
<reference evidence="2 3" key="1">
    <citation type="journal article" date="2015" name="Biotechnol. Biofuels">
        <title>Enhanced degradation of softwood versus hardwood by the white-rot fungus Pycnoporus coccineus.</title>
        <authorList>
            <person name="Couturier M."/>
            <person name="Navarro D."/>
            <person name="Chevret D."/>
            <person name="Henrissat B."/>
            <person name="Piumi F."/>
            <person name="Ruiz-Duenas F.J."/>
            <person name="Martinez A.T."/>
            <person name="Grigoriev I.V."/>
            <person name="Riley R."/>
            <person name="Lipzen A."/>
            <person name="Berrin J.G."/>
            <person name="Master E.R."/>
            <person name="Rosso M.N."/>
        </authorList>
    </citation>
    <scope>NUCLEOTIDE SEQUENCE [LARGE SCALE GENOMIC DNA]</scope>
    <source>
        <strain evidence="2 3">BRFM310</strain>
    </source>
</reference>
<sequence length="428" mass="46807">MSAATQSIGASDGSIRGENMSNDNVGPIHREATPPLTASQRPEQRDAIDQSKDIAVLATIGIKVRDFAYENTLPPVTIVPRFAVQTQPRPRMLKRTRDMLEGNDDGEESDVEDPSVNRTWFIDSNGTGVSHGSRYRKKTQALARTLTEPADEVPPSQGFNTREGAFFVPPSQRPTSPEPQSQPVPLPTTPHRPNRLAQTASLSPLTIHDNISPPRHSQQGESQETEPWVDTPLVTPNGSLQWPTVQNTSAIPESQLESMLPQLPGDDVTLSQLGFSPERSQHPRRSSPFRLSPAGAPSRRRPDPQLPPPAEFRHHTASPTRSRHSSGSPSRRSPQSGSDGSGAGQEPASPRYHLRQRRPGGMNTTARGAAQSGRRAQSQTRSAHQRARKTENEVPPAKKKQKASPPADPSARTTRYGRRRNGEVGEVR</sequence>
<dbReference type="Proteomes" id="UP000193067">
    <property type="component" value="Unassembled WGS sequence"/>
</dbReference>
<evidence type="ECO:0000313" key="2">
    <source>
        <dbReference type="EMBL" id="OSD04636.1"/>
    </source>
</evidence>